<sequence length="238" mass="25777">MRARYPDRVKRRWTVVIPARNEQEVLPALLAALQRQTFPPDEVIVVDNGSTDGTADVAARHGARVLHCARPGVAFARQAGLEAAHGEWVATTDADSEPDAAWLATLDAAVRPGTVALYGPMQFLPLPGRVSVRAARLSGVGYRAFLRVMSLLGQPNCGGANMAFTREAALLAGGYPAVEAREDILLGLALKRLGRVEYVAGAWVHTSARRLSRGWAAFLWQHIRNLAGRTSGYFDRSP</sequence>
<reference evidence="7" key="2">
    <citation type="submission" date="2020-09" db="EMBL/GenBank/DDBJ databases">
        <authorList>
            <person name="Sun Q."/>
            <person name="Ohkuma M."/>
        </authorList>
    </citation>
    <scope>NUCLEOTIDE SEQUENCE</scope>
    <source>
        <strain evidence="7">JCM 14371</strain>
    </source>
</reference>
<evidence type="ECO:0000256" key="5">
    <source>
        <dbReference type="ARBA" id="ARBA00023136"/>
    </source>
</evidence>
<dbReference type="Pfam" id="PF00535">
    <property type="entry name" value="Glycos_transf_2"/>
    <property type="match status" value="1"/>
</dbReference>
<accession>A0A917PMA6</accession>
<dbReference type="PANTHER" id="PTHR43646:SF2">
    <property type="entry name" value="GLYCOSYLTRANSFERASE 2-LIKE DOMAIN-CONTAINING PROTEIN"/>
    <property type="match status" value="1"/>
</dbReference>
<evidence type="ECO:0000256" key="1">
    <source>
        <dbReference type="ARBA" id="ARBA00004236"/>
    </source>
</evidence>
<dbReference type="InterPro" id="IPR029044">
    <property type="entry name" value="Nucleotide-diphossugar_trans"/>
</dbReference>
<proteinExistence type="predicted"/>
<name>A0A917PMA6_9DEIO</name>
<feature type="domain" description="Glycosyltransferase 2-like" evidence="6">
    <location>
        <begin position="14"/>
        <end position="106"/>
    </location>
</feature>
<keyword evidence="4 7" id="KW-0808">Transferase</keyword>
<evidence type="ECO:0000259" key="6">
    <source>
        <dbReference type="Pfam" id="PF00535"/>
    </source>
</evidence>
<comment type="caution">
    <text evidence="7">The sequence shown here is derived from an EMBL/GenBank/DDBJ whole genome shotgun (WGS) entry which is preliminary data.</text>
</comment>
<dbReference type="AlphaFoldDB" id="A0A917PMA6"/>
<dbReference type="GO" id="GO:0005886">
    <property type="term" value="C:plasma membrane"/>
    <property type="evidence" value="ECO:0007669"/>
    <property type="project" value="UniProtKB-SubCell"/>
</dbReference>
<dbReference type="EMBL" id="BMOE01000012">
    <property type="protein sequence ID" value="GGJ84280.1"/>
    <property type="molecule type" value="Genomic_DNA"/>
</dbReference>
<comment type="subcellular location">
    <subcellularLocation>
        <location evidence="1">Cell membrane</location>
    </subcellularLocation>
</comment>
<keyword evidence="5" id="KW-0472">Membrane</keyword>
<dbReference type="PANTHER" id="PTHR43646">
    <property type="entry name" value="GLYCOSYLTRANSFERASE"/>
    <property type="match status" value="1"/>
</dbReference>
<evidence type="ECO:0000256" key="2">
    <source>
        <dbReference type="ARBA" id="ARBA00022475"/>
    </source>
</evidence>
<keyword evidence="2" id="KW-1003">Cell membrane</keyword>
<reference evidence="7" key="1">
    <citation type="journal article" date="2014" name="Int. J. Syst. Evol. Microbiol.">
        <title>Complete genome sequence of Corynebacterium casei LMG S-19264T (=DSM 44701T), isolated from a smear-ripened cheese.</title>
        <authorList>
            <consortium name="US DOE Joint Genome Institute (JGI-PGF)"/>
            <person name="Walter F."/>
            <person name="Albersmeier A."/>
            <person name="Kalinowski J."/>
            <person name="Ruckert C."/>
        </authorList>
    </citation>
    <scope>NUCLEOTIDE SEQUENCE</scope>
    <source>
        <strain evidence="7">JCM 14371</strain>
    </source>
</reference>
<protein>
    <submittedName>
        <fullName evidence="7">Glycosyl transferase</fullName>
    </submittedName>
</protein>
<evidence type="ECO:0000256" key="4">
    <source>
        <dbReference type="ARBA" id="ARBA00022679"/>
    </source>
</evidence>
<evidence type="ECO:0000313" key="8">
    <source>
        <dbReference type="Proteomes" id="UP000635726"/>
    </source>
</evidence>
<organism evidence="7 8">
    <name type="scientific">Deinococcus aquiradiocola</name>
    <dbReference type="NCBI Taxonomy" id="393059"/>
    <lineage>
        <taxon>Bacteria</taxon>
        <taxon>Thermotogati</taxon>
        <taxon>Deinococcota</taxon>
        <taxon>Deinococci</taxon>
        <taxon>Deinococcales</taxon>
        <taxon>Deinococcaceae</taxon>
        <taxon>Deinococcus</taxon>
    </lineage>
</organism>
<dbReference type="SUPFAM" id="SSF53448">
    <property type="entry name" value="Nucleotide-diphospho-sugar transferases"/>
    <property type="match status" value="1"/>
</dbReference>
<evidence type="ECO:0000256" key="3">
    <source>
        <dbReference type="ARBA" id="ARBA00022676"/>
    </source>
</evidence>
<dbReference type="GO" id="GO:0016757">
    <property type="term" value="F:glycosyltransferase activity"/>
    <property type="evidence" value="ECO:0007669"/>
    <property type="project" value="UniProtKB-KW"/>
</dbReference>
<dbReference type="Proteomes" id="UP000635726">
    <property type="component" value="Unassembled WGS sequence"/>
</dbReference>
<evidence type="ECO:0000313" key="7">
    <source>
        <dbReference type="EMBL" id="GGJ84280.1"/>
    </source>
</evidence>
<gene>
    <name evidence="7" type="ORF">GCM10008939_30200</name>
</gene>
<dbReference type="InterPro" id="IPR001173">
    <property type="entry name" value="Glyco_trans_2-like"/>
</dbReference>
<keyword evidence="3" id="KW-0328">Glycosyltransferase</keyword>
<dbReference type="Gene3D" id="3.90.550.10">
    <property type="entry name" value="Spore Coat Polysaccharide Biosynthesis Protein SpsA, Chain A"/>
    <property type="match status" value="1"/>
</dbReference>
<dbReference type="CDD" id="cd00761">
    <property type="entry name" value="Glyco_tranf_GTA_type"/>
    <property type="match status" value="1"/>
</dbReference>
<keyword evidence="8" id="KW-1185">Reference proteome</keyword>